<dbReference type="InterPro" id="IPR047198">
    <property type="entry name" value="DDP-like_NUDIX"/>
</dbReference>
<dbReference type="SUPFAM" id="SSF55811">
    <property type="entry name" value="Nudix"/>
    <property type="match status" value="1"/>
</dbReference>
<dbReference type="Pfam" id="PF00293">
    <property type="entry name" value="NUDIX"/>
    <property type="match status" value="1"/>
</dbReference>
<dbReference type="InterPro" id="IPR000086">
    <property type="entry name" value="NUDIX_hydrolase_dom"/>
</dbReference>
<evidence type="ECO:0000256" key="1">
    <source>
        <dbReference type="ARBA" id="ARBA00001946"/>
    </source>
</evidence>
<dbReference type="OrthoDB" id="7066910at2"/>
<sequence length="167" mass="19078">MEAVIGNSKSKLAEQIAALPLRRDAKGRLSVLMVTSRETGRWVMPKGWEMDGKKPWAAAEIEALEEAGAVGHISTTEIGTYRYVKKLDNGKGVPCRVTVYPMVVDRLKTNWKERHQRKRKWFSPPSAAKRVHEPELRDLLLTLDTKNPVKSLPKEIRKKMKNTQFDE</sequence>
<name>A0A4V3XL25_9RHOB</name>
<evidence type="ECO:0000256" key="3">
    <source>
        <dbReference type="ARBA" id="ARBA00022801"/>
    </source>
</evidence>
<organism evidence="6 7">
    <name type="scientific">Aliishimia ponticola</name>
    <dbReference type="NCBI Taxonomy" id="2499833"/>
    <lineage>
        <taxon>Bacteria</taxon>
        <taxon>Pseudomonadati</taxon>
        <taxon>Pseudomonadota</taxon>
        <taxon>Alphaproteobacteria</taxon>
        <taxon>Rhodobacterales</taxon>
        <taxon>Paracoccaceae</taxon>
        <taxon>Aliishimia</taxon>
    </lineage>
</organism>
<keyword evidence="2" id="KW-0479">Metal-binding</keyword>
<accession>A0A4V3XL25</accession>
<dbReference type="GO" id="GO:0016462">
    <property type="term" value="F:pyrophosphatase activity"/>
    <property type="evidence" value="ECO:0007669"/>
    <property type="project" value="InterPro"/>
</dbReference>
<dbReference type="PROSITE" id="PS51462">
    <property type="entry name" value="NUDIX"/>
    <property type="match status" value="1"/>
</dbReference>
<dbReference type="InterPro" id="IPR015797">
    <property type="entry name" value="NUDIX_hydrolase-like_dom_sf"/>
</dbReference>
<evidence type="ECO:0000313" key="6">
    <source>
        <dbReference type="EMBL" id="THH39193.1"/>
    </source>
</evidence>
<dbReference type="GO" id="GO:0005737">
    <property type="term" value="C:cytoplasm"/>
    <property type="evidence" value="ECO:0007669"/>
    <property type="project" value="TreeGrafter"/>
</dbReference>
<dbReference type="PANTHER" id="PTHR12629:SF0">
    <property type="entry name" value="DIPHOSPHOINOSITOL-POLYPHOSPHATE DIPHOSPHATASE"/>
    <property type="match status" value="1"/>
</dbReference>
<gene>
    <name evidence="6" type="ORF">E4Z66_02555</name>
</gene>
<dbReference type="CDD" id="cd04666">
    <property type="entry name" value="NUDIX_DIPP2_like_Nudt4"/>
    <property type="match status" value="1"/>
</dbReference>
<feature type="domain" description="Nudix hydrolase" evidence="5">
    <location>
        <begin position="11"/>
        <end position="144"/>
    </location>
</feature>
<protein>
    <submittedName>
        <fullName evidence="6">NUDIX hydrolase</fullName>
    </submittedName>
</protein>
<comment type="cofactor">
    <cofactor evidence="1">
        <name>Mg(2+)</name>
        <dbReference type="ChEBI" id="CHEBI:18420"/>
    </cofactor>
</comment>
<keyword evidence="4" id="KW-0460">Magnesium</keyword>
<dbReference type="GO" id="GO:0046872">
    <property type="term" value="F:metal ion binding"/>
    <property type="evidence" value="ECO:0007669"/>
    <property type="project" value="UniProtKB-KW"/>
</dbReference>
<comment type="caution">
    <text evidence="6">The sequence shown here is derived from an EMBL/GenBank/DDBJ whole genome shotgun (WGS) entry which is preliminary data.</text>
</comment>
<dbReference type="PANTHER" id="PTHR12629">
    <property type="entry name" value="DIPHOSPHOINOSITOL POLYPHOSPHATE PHOSPHOHYDROLASE"/>
    <property type="match status" value="1"/>
</dbReference>
<evidence type="ECO:0000259" key="5">
    <source>
        <dbReference type="PROSITE" id="PS51462"/>
    </source>
</evidence>
<reference evidence="6 7" key="1">
    <citation type="submission" date="2019-04" db="EMBL/GenBank/DDBJ databases">
        <title>Shimia ponticola sp. nov., isolated from seawater.</title>
        <authorList>
            <person name="Kim Y.-O."/>
            <person name="Yoon J.-H."/>
        </authorList>
    </citation>
    <scope>NUCLEOTIDE SEQUENCE [LARGE SCALE GENOMIC DNA]</scope>
    <source>
        <strain evidence="6 7">MYP11</strain>
    </source>
</reference>
<keyword evidence="3 6" id="KW-0378">Hydrolase</keyword>
<evidence type="ECO:0000256" key="4">
    <source>
        <dbReference type="ARBA" id="ARBA00022842"/>
    </source>
</evidence>
<dbReference type="Gene3D" id="3.90.79.10">
    <property type="entry name" value="Nucleoside Triphosphate Pyrophosphohydrolase"/>
    <property type="match status" value="1"/>
</dbReference>
<proteinExistence type="predicted"/>
<evidence type="ECO:0000313" key="7">
    <source>
        <dbReference type="Proteomes" id="UP000306602"/>
    </source>
</evidence>
<keyword evidence="7" id="KW-1185">Reference proteome</keyword>
<dbReference type="EMBL" id="SRKY01000001">
    <property type="protein sequence ID" value="THH39193.1"/>
    <property type="molecule type" value="Genomic_DNA"/>
</dbReference>
<dbReference type="Proteomes" id="UP000306602">
    <property type="component" value="Unassembled WGS sequence"/>
</dbReference>
<dbReference type="AlphaFoldDB" id="A0A4V3XL25"/>
<evidence type="ECO:0000256" key="2">
    <source>
        <dbReference type="ARBA" id="ARBA00022723"/>
    </source>
</evidence>